<dbReference type="InterPro" id="IPR054234">
    <property type="entry name" value="DUF6961"/>
</dbReference>
<accession>A0ABT9H5A5</accession>
<dbReference type="EMBL" id="JAVAIL010000001">
    <property type="protein sequence ID" value="MDP4538502.1"/>
    <property type="molecule type" value="Genomic_DNA"/>
</dbReference>
<organism evidence="1 2">
    <name type="scientific">Qipengyuania benthica</name>
    <dbReference type="NCBI Taxonomy" id="3067651"/>
    <lineage>
        <taxon>Bacteria</taxon>
        <taxon>Pseudomonadati</taxon>
        <taxon>Pseudomonadota</taxon>
        <taxon>Alphaproteobacteria</taxon>
        <taxon>Sphingomonadales</taxon>
        <taxon>Erythrobacteraceae</taxon>
        <taxon>Qipengyuania</taxon>
    </lineage>
</organism>
<name>A0ABT9H5A5_9SPHN</name>
<protein>
    <submittedName>
        <fullName evidence="1">Uncharacterized protein</fullName>
    </submittedName>
</protein>
<evidence type="ECO:0000313" key="1">
    <source>
        <dbReference type="EMBL" id="MDP4538502.1"/>
    </source>
</evidence>
<evidence type="ECO:0000313" key="2">
    <source>
        <dbReference type="Proteomes" id="UP001235664"/>
    </source>
</evidence>
<dbReference type="Pfam" id="PF22284">
    <property type="entry name" value="DUF6961"/>
    <property type="match status" value="1"/>
</dbReference>
<reference evidence="1 2" key="1">
    <citation type="submission" date="2023-08" db="EMBL/GenBank/DDBJ databases">
        <title>genomic of DY56.</title>
        <authorList>
            <person name="Wang Y."/>
        </authorList>
    </citation>
    <scope>NUCLEOTIDE SEQUENCE [LARGE SCALE GENOMIC DNA]</scope>
    <source>
        <strain evidence="1 2">DY56-A-20</strain>
    </source>
</reference>
<dbReference type="RefSeq" id="WP_305928633.1">
    <property type="nucleotide sequence ID" value="NZ_JAVAIL010000001.1"/>
</dbReference>
<dbReference type="Proteomes" id="UP001235664">
    <property type="component" value="Unassembled WGS sequence"/>
</dbReference>
<sequence length="63" mass="7253">MTRKQEIWALALWVERTHGELGASFIAERIIHFEAEGSTQAVALWERVARSYEQIGERSKPPD</sequence>
<keyword evidence="2" id="KW-1185">Reference proteome</keyword>
<proteinExistence type="predicted"/>
<gene>
    <name evidence="1" type="ORF">Q9K01_02550</name>
</gene>
<comment type="caution">
    <text evidence="1">The sequence shown here is derived from an EMBL/GenBank/DDBJ whole genome shotgun (WGS) entry which is preliminary data.</text>
</comment>